<reference evidence="2 3" key="1">
    <citation type="submission" date="2015-07" db="EMBL/GenBank/DDBJ databases">
        <title>Genome sequencing of Kibdelosporangium phytohabitans.</title>
        <authorList>
            <person name="Qin S."/>
            <person name="Xing K."/>
        </authorList>
    </citation>
    <scope>NUCLEOTIDE SEQUENCE [LARGE SCALE GENOMIC DNA]</scope>
    <source>
        <strain evidence="2 3">KLBMP1111</strain>
    </source>
</reference>
<accession>A0A0N9I058</accession>
<dbReference type="AlphaFoldDB" id="A0A0N9I058"/>
<keyword evidence="1" id="KW-0472">Membrane</keyword>
<dbReference type="EMBL" id="CP012752">
    <property type="protein sequence ID" value="ALG09203.1"/>
    <property type="molecule type" value="Genomic_DNA"/>
</dbReference>
<dbReference type="STRING" id="860235.AOZ06_21860"/>
<keyword evidence="3" id="KW-1185">Reference proteome</keyword>
<proteinExistence type="predicted"/>
<protein>
    <submittedName>
        <fullName evidence="2">Uncharacterized protein</fullName>
    </submittedName>
</protein>
<sequence>MSVLAAVAGVLVLMVVWSSVLRTVLIPRRTSSRMARWTVRLAAAAGTAVARRLPRRACESVMDFCAPVSLLLMMIGWLLGLGLGFALLALAAGVAFDADAMLRFFELKLAGTAGVLAVFAAVSVTVVIAVFLAHVVRFVDAYSRRERFVNRLAAQASQIPDGDRVLADYLRSGSRDNLDHHFAEWADWLADIHGSHVCYPGLVYHRPSGDLWWPHAAMIVMDAAALVDAVAPKWAPPHTRVLLDSGTACLQQLAERIGIVVPELTVSLHGREECSFGDTVELATAAGLPAERDPYQAWAAFQDTRVRYAPYAVMIGSRLMCHAETEEDEVEYSSQ</sequence>
<feature type="transmembrane region" description="Helical" evidence="1">
    <location>
        <begin position="70"/>
        <end position="96"/>
    </location>
</feature>
<name>A0A0N9I058_9PSEU</name>
<organism evidence="2 3">
    <name type="scientific">Kibdelosporangium phytohabitans</name>
    <dbReference type="NCBI Taxonomy" id="860235"/>
    <lineage>
        <taxon>Bacteria</taxon>
        <taxon>Bacillati</taxon>
        <taxon>Actinomycetota</taxon>
        <taxon>Actinomycetes</taxon>
        <taxon>Pseudonocardiales</taxon>
        <taxon>Pseudonocardiaceae</taxon>
        <taxon>Kibdelosporangium</taxon>
    </lineage>
</organism>
<dbReference type="KEGG" id="kphy:AOZ06_21860"/>
<keyword evidence="1" id="KW-1133">Transmembrane helix</keyword>
<feature type="transmembrane region" description="Helical" evidence="1">
    <location>
        <begin position="116"/>
        <end position="139"/>
    </location>
</feature>
<evidence type="ECO:0000313" key="2">
    <source>
        <dbReference type="EMBL" id="ALG09203.1"/>
    </source>
</evidence>
<evidence type="ECO:0000313" key="3">
    <source>
        <dbReference type="Proteomes" id="UP000063699"/>
    </source>
</evidence>
<keyword evidence="1" id="KW-0812">Transmembrane</keyword>
<evidence type="ECO:0000256" key="1">
    <source>
        <dbReference type="SAM" id="Phobius"/>
    </source>
</evidence>
<gene>
    <name evidence="2" type="ORF">AOZ06_21860</name>
</gene>
<dbReference type="Proteomes" id="UP000063699">
    <property type="component" value="Chromosome"/>
</dbReference>